<dbReference type="PANTHER" id="PTHR46558:SF4">
    <property type="entry name" value="DNA-BIDING PHAGE PROTEIN"/>
    <property type="match status" value="1"/>
</dbReference>
<feature type="domain" description="HTH cro/C1-type" evidence="2">
    <location>
        <begin position="6"/>
        <end position="63"/>
    </location>
</feature>
<evidence type="ECO:0000256" key="1">
    <source>
        <dbReference type="ARBA" id="ARBA00023125"/>
    </source>
</evidence>
<dbReference type="InterPro" id="IPR010982">
    <property type="entry name" value="Lambda_DNA-bd_dom_sf"/>
</dbReference>
<dbReference type="CDD" id="cd00093">
    <property type="entry name" value="HTH_XRE"/>
    <property type="match status" value="1"/>
</dbReference>
<dbReference type="PROSITE" id="PS50943">
    <property type="entry name" value="HTH_CROC1"/>
    <property type="match status" value="1"/>
</dbReference>
<evidence type="ECO:0000313" key="3">
    <source>
        <dbReference type="EMBL" id="WEH23275.1"/>
    </source>
</evidence>
<dbReference type="Proteomes" id="UP001221642">
    <property type="component" value="Chromosome"/>
</dbReference>
<dbReference type="SUPFAM" id="SSF47413">
    <property type="entry name" value="lambda repressor-like DNA-binding domains"/>
    <property type="match status" value="1"/>
</dbReference>
<dbReference type="PANTHER" id="PTHR46558">
    <property type="entry name" value="TRACRIPTIONAL REGULATORY PROTEIN-RELATED-RELATED"/>
    <property type="match status" value="1"/>
</dbReference>
<protein>
    <submittedName>
        <fullName evidence="3">Helix-turn-helix transcriptional regulator</fullName>
    </submittedName>
</protein>
<dbReference type="GO" id="GO:0003677">
    <property type="term" value="F:DNA binding"/>
    <property type="evidence" value="ECO:0007669"/>
    <property type="project" value="UniProtKB-KW"/>
</dbReference>
<dbReference type="Pfam" id="PF01381">
    <property type="entry name" value="HTH_3"/>
    <property type="match status" value="1"/>
</dbReference>
<organism evidence="3 4">
    <name type="scientific">Enterococcus faecalis</name>
    <name type="common">Streptococcus faecalis</name>
    <dbReference type="NCBI Taxonomy" id="1351"/>
    <lineage>
        <taxon>Bacteria</taxon>
        <taxon>Bacillati</taxon>
        <taxon>Bacillota</taxon>
        <taxon>Bacilli</taxon>
        <taxon>Lactobacillales</taxon>
        <taxon>Enterococcaceae</taxon>
        <taxon>Enterococcus</taxon>
    </lineage>
</organism>
<keyword evidence="1" id="KW-0238">DNA-binding</keyword>
<dbReference type="AlphaFoldDB" id="A0ABD7XGA0"/>
<sequence>MKKVKIYDLRREKRMTQKELAKKTGITERTIINYENSIDALRNAKYSTVEKIATALGVTVDDIFLTSVSEKPKSA</sequence>
<dbReference type="SMART" id="SM00530">
    <property type="entry name" value="HTH_XRE"/>
    <property type="match status" value="1"/>
</dbReference>
<name>A0ABD7XGA0_ENTFL</name>
<gene>
    <name evidence="3" type="ORF">P0D81_04425</name>
</gene>
<evidence type="ECO:0000313" key="4">
    <source>
        <dbReference type="Proteomes" id="UP001221642"/>
    </source>
</evidence>
<dbReference type="EMBL" id="CP119159">
    <property type="protein sequence ID" value="WEH23275.1"/>
    <property type="molecule type" value="Genomic_DNA"/>
</dbReference>
<accession>A0ABD7XGA0</accession>
<dbReference type="InterPro" id="IPR001387">
    <property type="entry name" value="Cro/C1-type_HTH"/>
</dbReference>
<evidence type="ECO:0000259" key="2">
    <source>
        <dbReference type="PROSITE" id="PS50943"/>
    </source>
</evidence>
<dbReference type="Gene3D" id="1.10.260.40">
    <property type="entry name" value="lambda repressor-like DNA-binding domains"/>
    <property type="match status" value="1"/>
</dbReference>
<proteinExistence type="predicted"/>
<reference evidence="3 4" key="1">
    <citation type="submission" date="2023-02" db="EMBL/GenBank/DDBJ databases">
        <title>Results of the 2020 Genomic Proficiency Test for the network of European Union Reference Laboratory for Antimicrobial Resistance assessing whole genome sequencing capacities.</title>
        <authorList>
            <person name="Hoffmann M."/>
            <person name="Luo Y."/>
            <person name="Sorensen L.H."/>
            <person name="Pedersen S.K."/>
            <person name="Hendriksen R.S."/>
        </authorList>
    </citation>
    <scope>NUCLEOTIDE SEQUENCE [LARGE SCALE GENOMIC DNA]</scope>
    <source>
        <strain evidence="3 4">GENOMIC22-006</strain>
    </source>
</reference>
<dbReference type="RefSeq" id="WP_002399933.1">
    <property type="nucleotide sequence ID" value="NZ_CABEIO010000002.1"/>
</dbReference>